<evidence type="ECO:0000313" key="2">
    <source>
        <dbReference type="Proteomes" id="UP000478052"/>
    </source>
</evidence>
<accession>A0A6G0YT18</accession>
<dbReference type="EMBL" id="VUJU01002556">
    <property type="protein sequence ID" value="KAF0760864.1"/>
    <property type="molecule type" value="Genomic_DNA"/>
</dbReference>
<dbReference type="AlphaFoldDB" id="A0A6G0YT18"/>
<keyword evidence="2" id="KW-1185">Reference proteome</keyword>
<sequence length="116" mass="13590">MKKNRERYCYLCVILANFEFFESIVLNKIQPIVNSIIMNKQHGFRLSQSTPTCNADFCNHIFKAFNAHSKIDIIYTNVEKAFDHVDHLSLMSILKETGFGEPLLSWFHSYIDNKKQ</sequence>
<reference evidence="1 2" key="1">
    <citation type="submission" date="2019-08" db="EMBL/GenBank/DDBJ databases">
        <title>Whole genome of Aphis craccivora.</title>
        <authorList>
            <person name="Voronova N.V."/>
            <person name="Shulinski R.S."/>
            <person name="Bandarenka Y.V."/>
            <person name="Zhorov D.G."/>
            <person name="Warner D."/>
        </authorList>
    </citation>
    <scope>NUCLEOTIDE SEQUENCE [LARGE SCALE GENOMIC DNA]</scope>
    <source>
        <strain evidence="1">180601</strain>
        <tissue evidence="1">Whole Body</tissue>
    </source>
</reference>
<dbReference type="OrthoDB" id="6627800at2759"/>
<protein>
    <submittedName>
        <fullName evidence="1">Uncharacterized protein</fullName>
    </submittedName>
</protein>
<organism evidence="1 2">
    <name type="scientific">Aphis craccivora</name>
    <name type="common">Cowpea aphid</name>
    <dbReference type="NCBI Taxonomy" id="307492"/>
    <lineage>
        <taxon>Eukaryota</taxon>
        <taxon>Metazoa</taxon>
        <taxon>Ecdysozoa</taxon>
        <taxon>Arthropoda</taxon>
        <taxon>Hexapoda</taxon>
        <taxon>Insecta</taxon>
        <taxon>Pterygota</taxon>
        <taxon>Neoptera</taxon>
        <taxon>Paraneoptera</taxon>
        <taxon>Hemiptera</taxon>
        <taxon>Sternorrhyncha</taxon>
        <taxon>Aphidomorpha</taxon>
        <taxon>Aphidoidea</taxon>
        <taxon>Aphididae</taxon>
        <taxon>Aphidini</taxon>
        <taxon>Aphis</taxon>
        <taxon>Aphis</taxon>
    </lineage>
</organism>
<proteinExistence type="predicted"/>
<dbReference type="PANTHER" id="PTHR33332">
    <property type="entry name" value="REVERSE TRANSCRIPTASE DOMAIN-CONTAINING PROTEIN"/>
    <property type="match status" value="1"/>
</dbReference>
<dbReference type="Proteomes" id="UP000478052">
    <property type="component" value="Unassembled WGS sequence"/>
</dbReference>
<gene>
    <name evidence="1" type="ORF">FWK35_00010259</name>
</gene>
<evidence type="ECO:0000313" key="1">
    <source>
        <dbReference type="EMBL" id="KAF0760864.1"/>
    </source>
</evidence>
<comment type="caution">
    <text evidence="1">The sequence shown here is derived from an EMBL/GenBank/DDBJ whole genome shotgun (WGS) entry which is preliminary data.</text>
</comment>
<name>A0A6G0YT18_APHCR</name>